<evidence type="ECO:0000313" key="9">
    <source>
        <dbReference type="Proteomes" id="UP000799444"/>
    </source>
</evidence>
<gene>
    <name evidence="8" type="ORF">EJ04DRAFT_396744</name>
</gene>
<dbReference type="PANTHER" id="PTHR33048">
    <property type="entry name" value="PTH11-LIKE INTEGRAL MEMBRANE PROTEIN (AFU_ORTHOLOGUE AFUA_5G11245)"/>
    <property type="match status" value="1"/>
</dbReference>
<feature type="transmembrane region" description="Helical" evidence="6">
    <location>
        <begin position="156"/>
        <end position="178"/>
    </location>
</feature>
<dbReference type="OrthoDB" id="5393606at2759"/>
<organism evidence="8 9">
    <name type="scientific">Polyplosphaeria fusca</name>
    <dbReference type="NCBI Taxonomy" id="682080"/>
    <lineage>
        <taxon>Eukaryota</taxon>
        <taxon>Fungi</taxon>
        <taxon>Dikarya</taxon>
        <taxon>Ascomycota</taxon>
        <taxon>Pezizomycotina</taxon>
        <taxon>Dothideomycetes</taxon>
        <taxon>Pleosporomycetidae</taxon>
        <taxon>Pleosporales</taxon>
        <taxon>Tetraplosphaeriaceae</taxon>
        <taxon>Polyplosphaeria</taxon>
    </lineage>
</organism>
<dbReference type="EMBL" id="ML996444">
    <property type="protein sequence ID" value="KAF2726542.1"/>
    <property type="molecule type" value="Genomic_DNA"/>
</dbReference>
<protein>
    <recommendedName>
        <fullName evidence="7">Rhodopsin domain-containing protein</fullName>
    </recommendedName>
</protein>
<reference evidence="8" key="1">
    <citation type="journal article" date="2020" name="Stud. Mycol.">
        <title>101 Dothideomycetes genomes: a test case for predicting lifestyles and emergence of pathogens.</title>
        <authorList>
            <person name="Haridas S."/>
            <person name="Albert R."/>
            <person name="Binder M."/>
            <person name="Bloem J."/>
            <person name="Labutti K."/>
            <person name="Salamov A."/>
            <person name="Andreopoulos B."/>
            <person name="Baker S."/>
            <person name="Barry K."/>
            <person name="Bills G."/>
            <person name="Bluhm B."/>
            <person name="Cannon C."/>
            <person name="Castanera R."/>
            <person name="Culley D."/>
            <person name="Daum C."/>
            <person name="Ezra D."/>
            <person name="Gonzalez J."/>
            <person name="Henrissat B."/>
            <person name="Kuo A."/>
            <person name="Liang C."/>
            <person name="Lipzen A."/>
            <person name="Lutzoni F."/>
            <person name="Magnuson J."/>
            <person name="Mondo S."/>
            <person name="Nolan M."/>
            <person name="Ohm R."/>
            <person name="Pangilinan J."/>
            <person name="Park H.-J."/>
            <person name="Ramirez L."/>
            <person name="Alfaro M."/>
            <person name="Sun H."/>
            <person name="Tritt A."/>
            <person name="Yoshinaga Y."/>
            <person name="Zwiers L.-H."/>
            <person name="Turgeon B."/>
            <person name="Goodwin S."/>
            <person name="Spatafora J."/>
            <person name="Crous P."/>
            <person name="Grigoriev I."/>
        </authorList>
    </citation>
    <scope>NUCLEOTIDE SEQUENCE</scope>
    <source>
        <strain evidence="8">CBS 125425</strain>
    </source>
</reference>
<feature type="transmembrane region" description="Helical" evidence="6">
    <location>
        <begin position="72"/>
        <end position="94"/>
    </location>
</feature>
<dbReference type="Pfam" id="PF20684">
    <property type="entry name" value="Fung_rhodopsin"/>
    <property type="match status" value="1"/>
</dbReference>
<evidence type="ECO:0000256" key="5">
    <source>
        <dbReference type="ARBA" id="ARBA00038359"/>
    </source>
</evidence>
<keyword evidence="3 6" id="KW-1133">Transmembrane helix</keyword>
<dbReference type="InterPro" id="IPR052337">
    <property type="entry name" value="SAT4-like"/>
</dbReference>
<comment type="subcellular location">
    <subcellularLocation>
        <location evidence="1">Membrane</location>
        <topology evidence="1">Multi-pass membrane protein</topology>
    </subcellularLocation>
</comment>
<keyword evidence="4 6" id="KW-0472">Membrane</keyword>
<name>A0A9P4QFX2_9PLEO</name>
<dbReference type="Proteomes" id="UP000799444">
    <property type="component" value="Unassembled WGS sequence"/>
</dbReference>
<dbReference type="PANTHER" id="PTHR33048:SF157">
    <property type="entry name" value="INTEGRAL MEMBRANE PROTEIN"/>
    <property type="match status" value="1"/>
</dbReference>
<feature type="non-terminal residue" evidence="8">
    <location>
        <position position="1"/>
    </location>
</feature>
<comment type="caution">
    <text evidence="8">The sequence shown here is derived from an EMBL/GenBank/DDBJ whole genome shotgun (WGS) entry which is preliminary data.</text>
</comment>
<evidence type="ECO:0000259" key="7">
    <source>
        <dbReference type="Pfam" id="PF20684"/>
    </source>
</evidence>
<feature type="transmembrane region" description="Helical" evidence="6">
    <location>
        <begin position="190"/>
        <end position="213"/>
    </location>
</feature>
<evidence type="ECO:0000256" key="2">
    <source>
        <dbReference type="ARBA" id="ARBA00022692"/>
    </source>
</evidence>
<feature type="domain" description="Rhodopsin" evidence="7">
    <location>
        <begin position="8"/>
        <end position="252"/>
    </location>
</feature>
<keyword evidence="2 6" id="KW-0812">Transmembrane</keyword>
<evidence type="ECO:0000256" key="1">
    <source>
        <dbReference type="ARBA" id="ARBA00004141"/>
    </source>
</evidence>
<dbReference type="GO" id="GO:0016020">
    <property type="term" value="C:membrane"/>
    <property type="evidence" value="ECO:0007669"/>
    <property type="project" value="UniProtKB-SubCell"/>
</dbReference>
<evidence type="ECO:0000256" key="6">
    <source>
        <dbReference type="SAM" id="Phobius"/>
    </source>
</evidence>
<dbReference type="InterPro" id="IPR049326">
    <property type="entry name" value="Rhodopsin_dom_fungi"/>
</dbReference>
<evidence type="ECO:0000313" key="8">
    <source>
        <dbReference type="EMBL" id="KAF2726542.1"/>
    </source>
</evidence>
<feature type="transmembrane region" description="Helical" evidence="6">
    <location>
        <begin position="106"/>
        <end position="128"/>
    </location>
</feature>
<evidence type="ECO:0000256" key="3">
    <source>
        <dbReference type="ARBA" id="ARBA00022989"/>
    </source>
</evidence>
<feature type="transmembrane region" description="Helical" evidence="6">
    <location>
        <begin position="25"/>
        <end position="52"/>
    </location>
</feature>
<proteinExistence type="inferred from homology"/>
<comment type="similarity">
    <text evidence="5">Belongs to the SAT4 family.</text>
</comment>
<accession>A0A9P4QFX2</accession>
<feature type="non-terminal residue" evidence="8">
    <location>
        <position position="252"/>
    </location>
</feature>
<keyword evidence="9" id="KW-1185">Reference proteome</keyword>
<dbReference type="AlphaFoldDB" id="A0A9P4QFX2"/>
<evidence type="ECO:0000256" key="4">
    <source>
        <dbReference type="ARBA" id="ARBA00023136"/>
    </source>
</evidence>
<sequence>LAILAVVLRFYTCSRLRKSFAIDDWLTVPSLILILGLASIMFYGVSTTALAFPLADDSDFLNGWAVLEYSFLPIFAVANGLVKLSVLFLYRRIFVVDPSLRNGRNIFFLVIITLVGMWAIAYTFAFMLPCMPNIQVYFVNPDNWIYECIDTLTLGYSYAISDFISDALVILIPVPFIWQLRLSTARKLSVLAVFCLGILASAASLIRLIWMVWSMHMGFSDSTDEELMLTEELYWCLVESTVGLTASCLPTL</sequence>